<dbReference type="RefSeq" id="WP_157303506.1">
    <property type="nucleotide sequence ID" value="NZ_BAAAZB010000018.1"/>
</dbReference>
<dbReference type="EMBL" id="WRXO01000012">
    <property type="protein sequence ID" value="MVT44719.1"/>
    <property type="molecule type" value="Genomic_DNA"/>
</dbReference>
<dbReference type="Gene3D" id="1.10.10.60">
    <property type="entry name" value="Homeodomain-like"/>
    <property type="match status" value="2"/>
</dbReference>
<dbReference type="OrthoDB" id="2666928at2"/>
<dbReference type="Proteomes" id="UP000468388">
    <property type="component" value="Unassembled WGS sequence"/>
</dbReference>
<dbReference type="AlphaFoldDB" id="A0A6N8JK07"/>
<keyword evidence="3" id="KW-0804">Transcription</keyword>
<protein>
    <submittedName>
        <fullName evidence="5">Helix-turn-helix domain-containing protein</fullName>
    </submittedName>
</protein>
<keyword evidence="1" id="KW-0805">Transcription regulation</keyword>
<dbReference type="Pfam" id="PF12833">
    <property type="entry name" value="HTH_18"/>
    <property type="match status" value="1"/>
</dbReference>
<evidence type="ECO:0000313" key="6">
    <source>
        <dbReference type="Proteomes" id="UP000468388"/>
    </source>
</evidence>
<dbReference type="SUPFAM" id="SSF46689">
    <property type="entry name" value="Homeodomain-like"/>
    <property type="match status" value="2"/>
</dbReference>
<gene>
    <name evidence="5" type="ORF">GO495_29265</name>
</gene>
<dbReference type="GO" id="GO:0043565">
    <property type="term" value="F:sequence-specific DNA binding"/>
    <property type="evidence" value="ECO:0007669"/>
    <property type="project" value="InterPro"/>
</dbReference>
<accession>A0A6N8JK07</accession>
<feature type="domain" description="HTH araC/xylS-type" evidence="4">
    <location>
        <begin position="235"/>
        <end position="333"/>
    </location>
</feature>
<comment type="caution">
    <text evidence="5">The sequence shown here is derived from an EMBL/GenBank/DDBJ whole genome shotgun (WGS) entry which is preliminary data.</text>
</comment>
<organism evidence="5 6">
    <name type="scientific">Chitinophaga oryziterrae</name>
    <dbReference type="NCBI Taxonomy" id="1031224"/>
    <lineage>
        <taxon>Bacteria</taxon>
        <taxon>Pseudomonadati</taxon>
        <taxon>Bacteroidota</taxon>
        <taxon>Chitinophagia</taxon>
        <taxon>Chitinophagales</taxon>
        <taxon>Chitinophagaceae</taxon>
        <taxon>Chitinophaga</taxon>
    </lineage>
</organism>
<dbReference type="PANTHER" id="PTHR43280:SF2">
    <property type="entry name" value="HTH-TYPE TRANSCRIPTIONAL REGULATOR EXSA"/>
    <property type="match status" value="1"/>
</dbReference>
<dbReference type="InterPro" id="IPR018060">
    <property type="entry name" value="HTH_AraC"/>
</dbReference>
<keyword evidence="2" id="KW-0238">DNA-binding</keyword>
<dbReference type="InterPro" id="IPR009057">
    <property type="entry name" value="Homeodomain-like_sf"/>
</dbReference>
<proteinExistence type="predicted"/>
<reference evidence="5 6" key="1">
    <citation type="submission" date="2019-12" db="EMBL/GenBank/DDBJ databases">
        <title>The draft genomic sequence of strain Chitinophaga oryziterrae JCM 16595.</title>
        <authorList>
            <person name="Zhang X."/>
        </authorList>
    </citation>
    <scope>NUCLEOTIDE SEQUENCE [LARGE SCALE GENOMIC DNA]</scope>
    <source>
        <strain evidence="5 6">JCM 16595</strain>
    </source>
</reference>
<dbReference type="PROSITE" id="PS01124">
    <property type="entry name" value="HTH_ARAC_FAMILY_2"/>
    <property type="match status" value="1"/>
</dbReference>
<dbReference type="GO" id="GO:0003700">
    <property type="term" value="F:DNA-binding transcription factor activity"/>
    <property type="evidence" value="ECO:0007669"/>
    <property type="project" value="InterPro"/>
</dbReference>
<evidence type="ECO:0000256" key="2">
    <source>
        <dbReference type="ARBA" id="ARBA00023125"/>
    </source>
</evidence>
<sequence>MNIAENPAIIRFDVASKDKLNSSISQQLPQKYQAHSLKEATVQYMEALSGAYFTQEIKDKLWVINWLNFFIKTPITLQAVADRPMVALLFVLKGNITINLQGFGKLSLQKNKFGFYYIPANAKNAVDLISDEYDAIFISISICLLEEFAAQHPHFQELYNLQYNQNENARVLPTFDVGSDERKIIDAIRYSDLKGPAHKIFLQARIYDLLVRYFTAQNETDKNNLVNTEQEARLLEIQKFIQQNINLPLSIRALSRQAGMNLRSFERNFKRLFSLAPREYIEYQRIKEAAELLKNTNMSVNTISMHVGFAGSNYFSFVFRKHYYCSPRQYRQQWLESSQID</sequence>
<evidence type="ECO:0000256" key="1">
    <source>
        <dbReference type="ARBA" id="ARBA00023015"/>
    </source>
</evidence>
<dbReference type="PANTHER" id="PTHR43280">
    <property type="entry name" value="ARAC-FAMILY TRANSCRIPTIONAL REGULATOR"/>
    <property type="match status" value="1"/>
</dbReference>
<keyword evidence="6" id="KW-1185">Reference proteome</keyword>
<evidence type="ECO:0000259" key="4">
    <source>
        <dbReference type="PROSITE" id="PS01124"/>
    </source>
</evidence>
<name>A0A6N8JK07_9BACT</name>
<evidence type="ECO:0000313" key="5">
    <source>
        <dbReference type="EMBL" id="MVT44719.1"/>
    </source>
</evidence>
<evidence type="ECO:0000256" key="3">
    <source>
        <dbReference type="ARBA" id="ARBA00023163"/>
    </source>
</evidence>
<dbReference type="SMART" id="SM00342">
    <property type="entry name" value="HTH_ARAC"/>
    <property type="match status" value="1"/>
</dbReference>